<reference evidence="1" key="1">
    <citation type="submission" date="2020-07" db="EMBL/GenBank/DDBJ databases">
        <title>Clarias magur genome sequencing, assembly and annotation.</title>
        <authorList>
            <person name="Kushwaha B."/>
            <person name="Kumar R."/>
            <person name="Das P."/>
            <person name="Joshi C.G."/>
            <person name="Kumar D."/>
            <person name="Nagpure N.S."/>
            <person name="Pandey M."/>
            <person name="Agarwal S."/>
            <person name="Srivastava S."/>
            <person name="Singh M."/>
            <person name="Sahoo L."/>
            <person name="Jayasankar P."/>
            <person name="Meher P.K."/>
            <person name="Koringa P.G."/>
            <person name="Iquebal M.A."/>
            <person name="Das S.P."/>
            <person name="Bit A."/>
            <person name="Patnaik S."/>
            <person name="Patel N."/>
            <person name="Shah T.M."/>
            <person name="Hinsu A."/>
            <person name="Jena J.K."/>
        </authorList>
    </citation>
    <scope>NUCLEOTIDE SEQUENCE</scope>
    <source>
        <strain evidence="1">CIFAMagur01</strain>
        <tissue evidence="1">Testis</tissue>
    </source>
</reference>
<keyword evidence="2" id="KW-1185">Reference proteome</keyword>
<comment type="caution">
    <text evidence="1">The sequence shown here is derived from an EMBL/GenBank/DDBJ whole genome shotgun (WGS) entry which is preliminary data.</text>
</comment>
<accession>A0A8J4UGP2</accession>
<organism evidence="1 2">
    <name type="scientific">Clarias magur</name>
    <name type="common">Asian catfish</name>
    <name type="synonym">Macropteronotus magur</name>
    <dbReference type="NCBI Taxonomy" id="1594786"/>
    <lineage>
        <taxon>Eukaryota</taxon>
        <taxon>Metazoa</taxon>
        <taxon>Chordata</taxon>
        <taxon>Craniata</taxon>
        <taxon>Vertebrata</taxon>
        <taxon>Euteleostomi</taxon>
        <taxon>Actinopterygii</taxon>
        <taxon>Neopterygii</taxon>
        <taxon>Teleostei</taxon>
        <taxon>Ostariophysi</taxon>
        <taxon>Siluriformes</taxon>
        <taxon>Clariidae</taxon>
        <taxon>Clarias</taxon>
    </lineage>
</organism>
<dbReference type="AlphaFoldDB" id="A0A8J4UGP2"/>
<evidence type="ECO:0000313" key="2">
    <source>
        <dbReference type="Proteomes" id="UP000727407"/>
    </source>
</evidence>
<sequence length="55" mass="6254">MSEQSFGGKVRFHSVQSIWPCPKKMKITLSLYAFRYAFSSSRSSHHCELAALTES</sequence>
<dbReference type="Proteomes" id="UP000727407">
    <property type="component" value="Unassembled WGS sequence"/>
</dbReference>
<gene>
    <name evidence="1" type="ORF">DAT39_010902</name>
</gene>
<evidence type="ECO:0000313" key="1">
    <source>
        <dbReference type="EMBL" id="KAF5899394.1"/>
    </source>
</evidence>
<name>A0A8J4UGP2_CLAMG</name>
<dbReference type="EMBL" id="QNUK01000168">
    <property type="protein sequence ID" value="KAF5899394.1"/>
    <property type="molecule type" value="Genomic_DNA"/>
</dbReference>
<proteinExistence type="predicted"/>
<protein>
    <submittedName>
        <fullName evidence="1">Uncharacterized protein</fullName>
    </submittedName>
</protein>